<keyword evidence="14" id="KW-1185">Reference proteome</keyword>
<protein>
    <recommendedName>
        <fullName evidence="4">RING-type E3 ubiquitin transferase</fullName>
        <ecNumber evidence="4">2.3.2.27</ecNumber>
    </recommendedName>
</protein>
<keyword evidence="6" id="KW-0479">Metal-binding</keyword>
<reference evidence="13 14" key="1">
    <citation type="journal article" date="2023" name="Insect Mol. Biol.">
        <title>Genome sequencing provides insights into the evolution of gene families encoding plant cell wall-degrading enzymes in longhorned beetles.</title>
        <authorList>
            <person name="Shin N.R."/>
            <person name="Okamura Y."/>
            <person name="Kirsch R."/>
            <person name="Pauchet Y."/>
        </authorList>
    </citation>
    <scope>NUCLEOTIDE SEQUENCE [LARGE SCALE GENOMIC DNA]</scope>
    <source>
        <strain evidence="13">EAD_L_NR</strain>
    </source>
</reference>
<dbReference type="GO" id="GO:0005737">
    <property type="term" value="C:cytoplasm"/>
    <property type="evidence" value="ECO:0007669"/>
    <property type="project" value="TreeGrafter"/>
</dbReference>
<evidence type="ECO:0000313" key="14">
    <source>
        <dbReference type="Proteomes" id="UP001159042"/>
    </source>
</evidence>
<dbReference type="SUPFAM" id="SSF57850">
    <property type="entry name" value="RING/U-box"/>
    <property type="match status" value="2"/>
</dbReference>
<evidence type="ECO:0000256" key="6">
    <source>
        <dbReference type="ARBA" id="ARBA00022723"/>
    </source>
</evidence>
<evidence type="ECO:0000259" key="12">
    <source>
        <dbReference type="PROSITE" id="PS51081"/>
    </source>
</evidence>
<dbReference type="Proteomes" id="UP001159042">
    <property type="component" value="Unassembled WGS sequence"/>
</dbReference>
<dbReference type="InterPro" id="IPR049548">
    <property type="entry name" value="Sina-like_RING"/>
</dbReference>
<keyword evidence="7 10" id="KW-0863">Zinc-finger</keyword>
<feature type="domain" description="RING-type" evidence="11">
    <location>
        <begin position="513"/>
        <end position="548"/>
    </location>
</feature>
<dbReference type="GO" id="GO:0008270">
    <property type="term" value="F:zinc ion binding"/>
    <property type="evidence" value="ECO:0007669"/>
    <property type="project" value="UniProtKB-KW"/>
</dbReference>
<feature type="domain" description="RING-type" evidence="11">
    <location>
        <begin position="302"/>
        <end position="337"/>
    </location>
</feature>
<accession>A0AAV8VBB4</accession>
<comment type="pathway">
    <text evidence="2">Protein modification; protein ubiquitination.</text>
</comment>
<evidence type="ECO:0000256" key="1">
    <source>
        <dbReference type="ARBA" id="ARBA00000900"/>
    </source>
</evidence>
<dbReference type="PROSITE" id="PS50089">
    <property type="entry name" value="ZF_RING_2"/>
    <property type="match status" value="2"/>
</dbReference>
<organism evidence="13 14">
    <name type="scientific">Exocentrus adspersus</name>
    <dbReference type="NCBI Taxonomy" id="1586481"/>
    <lineage>
        <taxon>Eukaryota</taxon>
        <taxon>Metazoa</taxon>
        <taxon>Ecdysozoa</taxon>
        <taxon>Arthropoda</taxon>
        <taxon>Hexapoda</taxon>
        <taxon>Insecta</taxon>
        <taxon>Pterygota</taxon>
        <taxon>Neoptera</taxon>
        <taxon>Endopterygota</taxon>
        <taxon>Coleoptera</taxon>
        <taxon>Polyphaga</taxon>
        <taxon>Cucujiformia</taxon>
        <taxon>Chrysomeloidea</taxon>
        <taxon>Cerambycidae</taxon>
        <taxon>Lamiinae</taxon>
        <taxon>Acanthocinini</taxon>
        <taxon>Exocentrus</taxon>
    </lineage>
</organism>
<dbReference type="Pfam" id="PF21361">
    <property type="entry name" value="Sina_ZnF"/>
    <property type="match status" value="1"/>
</dbReference>
<dbReference type="Pfam" id="PF21362">
    <property type="entry name" value="Sina_RING"/>
    <property type="match status" value="2"/>
</dbReference>
<dbReference type="GO" id="GO:0031624">
    <property type="term" value="F:ubiquitin conjugating enzyme binding"/>
    <property type="evidence" value="ECO:0007669"/>
    <property type="project" value="TreeGrafter"/>
</dbReference>
<evidence type="ECO:0000313" key="13">
    <source>
        <dbReference type="EMBL" id="KAJ8911272.1"/>
    </source>
</evidence>
<evidence type="ECO:0000256" key="2">
    <source>
        <dbReference type="ARBA" id="ARBA00004906"/>
    </source>
</evidence>
<dbReference type="InterPro" id="IPR001841">
    <property type="entry name" value="Znf_RING"/>
</dbReference>
<name>A0AAV8VBB4_9CUCU</name>
<evidence type="ECO:0000256" key="5">
    <source>
        <dbReference type="ARBA" id="ARBA00022679"/>
    </source>
</evidence>
<dbReference type="SUPFAM" id="SSF49599">
    <property type="entry name" value="TRAF domain-like"/>
    <property type="match status" value="1"/>
</dbReference>
<dbReference type="PROSITE" id="PS51081">
    <property type="entry name" value="ZF_SIAH"/>
    <property type="match status" value="1"/>
</dbReference>
<dbReference type="InterPro" id="IPR013010">
    <property type="entry name" value="Znf_SIAH"/>
</dbReference>
<evidence type="ECO:0000259" key="11">
    <source>
        <dbReference type="PROSITE" id="PS50089"/>
    </source>
</evidence>
<keyword evidence="9" id="KW-0862">Zinc</keyword>
<evidence type="ECO:0000256" key="9">
    <source>
        <dbReference type="ARBA" id="ARBA00022833"/>
    </source>
</evidence>
<dbReference type="EMBL" id="JANEYG010000203">
    <property type="protein sequence ID" value="KAJ8911272.1"/>
    <property type="molecule type" value="Genomic_DNA"/>
</dbReference>
<comment type="similarity">
    <text evidence="3">Belongs to the SINA (Seven in absentia) family.</text>
</comment>
<dbReference type="InterPro" id="IPR004162">
    <property type="entry name" value="SINA-like_animal"/>
</dbReference>
<dbReference type="GO" id="GO:0043161">
    <property type="term" value="P:proteasome-mediated ubiquitin-dependent protein catabolic process"/>
    <property type="evidence" value="ECO:0007669"/>
    <property type="project" value="TreeGrafter"/>
</dbReference>
<dbReference type="EC" id="2.3.2.27" evidence="4"/>
<keyword evidence="5" id="KW-0808">Transferase</keyword>
<sequence>MEKEKVGYELTEDIVKELKCSLCEHSLSVSPISIISEDATKYKCGRCHGIKTYVETRCYMYEKLAKHMIFPCIYAGCEEKLEWSQVKEHEKKCEHRKIVCPKQDCDVQVGVNDFITHFKEKHKESYHQDKLSVSNVQSYYSLDLLEKDGRLYFAIFDYNDHFCGVSVCSLEPDDHKYELTLNSDSSRQSIVATQQNIIPFDEKVHCFKCISGVCKSEFHLFRYYKNGILKRMTTKLDKQSITRTFRGRRINYHLAIVDEKEEHEEDLDDLVKDMVVDEVNDEEEEEFKVCKDEEIVRRMLECPNCLEYMQSPIYQCITGHTICNKCKEKVEKCPTCQAEIDNTRNYILEDISTNLKLPSQPDKNEEAKVEDKEIMCPMGTKTYLVLFDYHMPNFVVSICSISGPDETRYEVKLMSYDGKLAFVATDQKIIPFDDTEHCFKCISGSCKDEKHKYRLIRYALFKRFTTKFNRDQVLYTFGHKKLNYEVNLIDSRKVFQKELLRKKDKIFRQMYECPICKDYMMPPIHQCVAGHVLCNACKGKVEKCPSCEGAYSGTRNYILEDVVESIVLPCQFVTESCPFRAGVKRIASHELECPLNNKKVCTEAEEKTEDVKQEAE</sequence>
<dbReference type="Gene3D" id="3.30.40.10">
    <property type="entry name" value="Zinc/RING finger domain, C3HC4 (zinc finger)"/>
    <property type="match status" value="3"/>
</dbReference>
<evidence type="ECO:0000256" key="10">
    <source>
        <dbReference type="PROSITE-ProRule" id="PRU00455"/>
    </source>
</evidence>
<evidence type="ECO:0000256" key="8">
    <source>
        <dbReference type="ARBA" id="ARBA00022786"/>
    </source>
</evidence>
<comment type="catalytic activity">
    <reaction evidence="1">
        <text>S-ubiquitinyl-[E2 ubiquitin-conjugating enzyme]-L-cysteine + [acceptor protein]-L-lysine = [E2 ubiquitin-conjugating enzyme]-L-cysteine + N(6)-ubiquitinyl-[acceptor protein]-L-lysine.</text>
        <dbReference type="EC" id="2.3.2.27"/>
    </reaction>
</comment>
<feature type="domain" description="SIAH-type" evidence="12">
    <location>
        <begin position="67"/>
        <end position="123"/>
    </location>
</feature>
<evidence type="ECO:0000256" key="3">
    <source>
        <dbReference type="ARBA" id="ARBA00009119"/>
    </source>
</evidence>
<dbReference type="PANTHER" id="PTHR45877">
    <property type="entry name" value="E3 UBIQUITIN-PROTEIN LIGASE SIAH2"/>
    <property type="match status" value="1"/>
</dbReference>
<dbReference type="InterPro" id="IPR013083">
    <property type="entry name" value="Znf_RING/FYVE/PHD"/>
</dbReference>
<gene>
    <name evidence="13" type="ORF">NQ315_015275</name>
</gene>
<dbReference type="PANTHER" id="PTHR45877:SF2">
    <property type="entry name" value="E3 UBIQUITIN-PROTEIN LIGASE SINA-RELATED"/>
    <property type="match status" value="1"/>
</dbReference>
<proteinExistence type="inferred from homology"/>
<dbReference type="AlphaFoldDB" id="A0AAV8VBB4"/>
<evidence type="ECO:0000256" key="4">
    <source>
        <dbReference type="ARBA" id="ARBA00012483"/>
    </source>
</evidence>
<dbReference type="GO" id="GO:0061630">
    <property type="term" value="F:ubiquitin protein ligase activity"/>
    <property type="evidence" value="ECO:0007669"/>
    <property type="project" value="UniProtKB-EC"/>
</dbReference>
<comment type="caution">
    <text evidence="13">The sequence shown here is derived from an EMBL/GenBank/DDBJ whole genome shotgun (WGS) entry which is preliminary data.</text>
</comment>
<evidence type="ECO:0000256" key="7">
    <source>
        <dbReference type="ARBA" id="ARBA00022771"/>
    </source>
</evidence>
<keyword evidence="8" id="KW-0833">Ubl conjugation pathway</keyword>